<evidence type="ECO:0000256" key="1">
    <source>
        <dbReference type="ARBA" id="ARBA00022614"/>
    </source>
</evidence>
<name>A0A6G0Y1L7_APHCR</name>
<dbReference type="InterPro" id="IPR050216">
    <property type="entry name" value="LRR_domain-containing"/>
</dbReference>
<comment type="caution">
    <text evidence="3">The sequence shown here is derived from an EMBL/GenBank/DDBJ whole genome shotgun (WGS) entry which is preliminary data.</text>
</comment>
<dbReference type="Proteomes" id="UP000478052">
    <property type="component" value="Unassembled WGS sequence"/>
</dbReference>
<dbReference type="Gene3D" id="3.80.10.10">
    <property type="entry name" value="Ribonuclease Inhibitor"/>
    <property type="match status" value="1"/>
</dbReference>
<dbReference type="PANTHER" id="PTHR48051">
    <property type="match status" value="1"/>
</dbReference>
<organism evidence="3 4">
    <name type="scientific">Aphis craccivora</name>
    <name type="common">Cowpea aphid</name>
    <dbReference type="NCBI Taxonomy" id="307492"/>
    <lineage>
        <taxon>Eukaryota</taxon>
        <taxon>Metazoa</taxon>
        <taxon>Ecdysozoa</taxon>
        <taxon>Arthropoda</taxon>
        <taxon>Hexapoda</taxon>
        <taxon>Insecta</taxon>
        <taxon>Pterygota</taxon>
        <taxon>Neoptera</taxon>
        <taxon>Paraneoptera</taxon>
        <taxon>Hemiptera</taxon>
        <taxon>Sternorrhyncha</taxon>
        <taxon>Aphidomorpha</taxon>
        <taxon>Aphidoidea</taxon>
        <taxon>Aphididae</taxon>
        <taxon>Aphidini</taxon>
        <taxon>Aphis</taxon>
        <taxon>Aphis</taxon>
    </lineage>
</organism>
<evidence type="ECO:0000256" key="2">
    <source>
        <dbReference type="ARBA" id="ARBA00022737"/>
    </source>
</evidence>
<keyword evidence="2" id="KW-0677">Repeat</keyword>
<protein>
    <submittedName>
        <fullName evidence="3">Leucine-rich repeat and death domain-containing protein 1-like</fullName>
    </submittedName>
</protein>
<evidence type="ECO:0000313" key="4">
    <source>
        <dbReference type="Proteomes" id="UP000478052"/>
    </source>
</evidence>
<accession>A0A6G0Y1L7</accession>
<dbReference type="AlphaFoldDB" id="A0A6G0Y1L7"/>
<sequence>MLFQCGVNVRRIRGDRMIGPDDFITSTVWIKKENSYYLCLKNSIYPNGKAYRITYVTMDPLFFSLCKWSKIVFEFKKPREILYFEIESKRLAYVFCRTMRDIMIGKNVIIDTNQNPDALHANNAAIDNFDLNATELKVVDNFDNRILNMKCLSTLVLEDCKSLVLPEEIGHLPIKSLNISGSEMPTSQHAKDIYWNWTSKPTISGTLTTLKMDSIGLTRLPFEILYMKNLQTLSINNNQLEYLPHFIGELAYLKNLFVADNMLVYFPHCLSFGTIAEIDIIYNCFHSTELYDHLITYKENIKEPTDFKLLKHIAFFNLMDNLPQLKRQDIPRSLWEYFNYVGRCTICWRWTLPDYCNITCIKFWPLGEKTNMALHLFDEGPTWQLMNCTDKNDCEAHEK</sequence>
<dbReference type="SUPFAM" id="SSF52047">
    <property type="entry name" value="RNI-like"/>
    <property type="match status" value="1"/>
</dbReference>
<gene>
    <name evidence="3" type="ORF">FWK35_00037830</name>
</gene>
<proteinExistence type="predicted"/>
<keyword evidence="1" id="KW-0433">Leucine-rich repeat</keyword>
<evidence type="ECO:0000313" key="3">
    <source>
        <dbReference type="EMBL" id="KAF0747380.1"/>
    </source>
</evidence>
<dbReference type="EMBL" id="VUJU01006868">
    <property type="protein sequence ID" value="KAF0747380.1"/>
    <property type="molecule type" value="Genomic_DNA"/>
</dbReference>
<dbReference type="PANTHER" id="PTHR48051:SF1">
    <property type="entry name" value="RAS SUPPRESSOR PROTEIN 1"/>
    <property type="match status" value="1"/>
</dbReference>
<dbReference type="PROSITE" id="PS51450">
    <property type="entry name" value="LRR"/>
    <property type="match status" value="1"/>
</dbReference>
<dbReference type="GO" id="GO:0005737">
    <property type="term" value="C:cytoplasm"/>
    <property type="evidence" value="ECO:0007669"/>
    <property type="project" value="TreeGrafter"/>
</dbReference>
<dbReference type="InterPro" id="IPR001611">
    <property type="entry name" value="Leu-rich_rpt"/>
</dbReference>
<dbReference type="InterPro" id="IPR032675">
    <property type="entry name" value="LRR_dom_sf"/>
</dbReference>
<dbReference type="OrthoDB" id="17912at2759"/>
<reference evidence="3 4" key="1">
    <citation type="submission" date="2019-08" db="EMBL/GenBank/DDBJ databases">
        <title>Whole genome of Aphis craccivora.</title>
        <authorList>
            <person name="Voronova N.V."/>
            <person name="Shulinski R.S."/>
            <person name="Bandarenka Y.V."/>
            <person name="Zhorov D.G."/>
            <person name="Warner D."/>
        </authorList>
    </citation>
    <scope>NUCLEOTIDE SEQUENCE [LARGE SCALE GENOMIC DNA]</scope>
    <source>
        <strain evidence="3">180601</strain>
        <tissue evidence="3">Whole Body</tissue>
    </source>
</reference>
<keyword evidence="4" id="KW-1185">Reference proteome</keyword>